<comment type="caution">
    <text evidence="2">The sequence shown here is derived from an EMBL/GenBank/DDBJ whole genome shotgun (WGS) entry which is preliminary data.</text>
</comment>
<name>A0ABN3GTF1_9ACTN</name>
<accession>A0ABN3GTF1</accession>
<dbReference type="EMBL" id="BAAASD010000031">
    <property type="protein sequence ID" value="GAA2360365.1"/>
    <property type="molecule type" value="Genomic_DNA"/>
</dbReference>
<evidence type="ECO:0000256" key="1">
    <source>
        <dbReference type="SAM" id="MobiDB-lite"/>
    </source>
</evidence>
<proteinExistence type="predicted"/>
<dbReference type="RefSeq" id="WP_346177351.1">
    <property type="nucleotide sequence ID" value="NZ_BAAASD010000031.1"/>
</dbReference>
<gene>
    <name evidence="2" type="ORF">GCM10010246_58380</name>
</gene>
<keyword evidence="3" id="KW-1185">Reference proteome</keyword>
<dbReference type="Proteomes" id="UP001500253">
    <property type="component" value="Unassembled WGS sequence"/>
</dbReference>
<reference evidence="2 3" key="1">
    <citation type="journal article" date="2019" name="Int. J. Syst. Evol. Microbiol.">
        <title>The Global Catalogue of Microorganisms (GCM) 10K type strain sequencing project: providing services to taxonomists for standard genome sequencing and annotation.</title>
        <authorList>
            <consortium name="The Broad Institute Genomics Platform"/>
            <consortium name="The Broad Institute Genome Sequencing Center for Infectious Disease"/>
            <person name="Wu L."/>
            <person name="Ma J."/>
        </authorList>
    </citation>
    <scope>NUCLEOTIDE SEQUENCE [LARGE SCALE GENOMIC DNA]</scope>
    <source>
        <strain evidence="2 3">JCM 4316</strain>
    </source>
</reference>
<sequence length="128" mass="13489">MAAAAGATGRIRLVTSVLGDHAHTSLARAVSDYYAFAGPDCVRHVIDTAATTPDQIRATIAAYDAAGLDELVFVGNDVNPPADRPARRPPRRRTHIPDPPSAHRLTPGTPEALGPRSPRVATVDVPRA</sequence>
<evidence type="ECO:0000313" key="3">
    <source>
        <dbReference type="Proteomes" id="UP001500253"/>
    </source>
</evidence>
<evidence type="ECO:0000313" key="2">
    <source>
        <dbReference type="EMBL" id="GAA2360365.1"/>
    </source>
</evidence>
<organism evidence="2 3">
    <name type="scientific">Streptomyces cuspidosporus</name>
    <dbReference type="NCBI Taxonomy" id="66882"/>
    <lineage>
        <taxon>Bacteria</taxon>
        <taxon>Bacillati</taxon>
        <taxon>Actinomycetota</taxon>
        <taxon>Actinomycetes</taxon>
        <taxon>Kitasatosporales</taxon>
        <taxon>Streptomycetaceae</taxon>
        <taxon>Streptomyces</taxon>
    </lineage>
</organism>
<feature type="region of interest" description="Disordered" evidence="1">
    <location>
        <begin position="75"/>
        <end position="128"/>
    </location>
</feature>
<protein>
    <submittedName>
        <fullName evidence="2">Uncharacterized protein</fullName>
    </submittedName>
</protein>